<protein>
    <recommendedName>
        <fullName evidence="1">Heterokaryon incompatibility domain-containing protein</fullName>
    </recommendedName>
</protein>
<dbReference type="InterPro" id="IPR010730">
    <property type="entry name" value="HET"/>
</dbReference>
<feature type="domain" description="Heterokaryon incompatibility" evidence="1">
    <location>
        <begin position="1"/>
        <end position="67"/>
    </location>
</feature>
<keyword evidence="3" id="KW-1185">Reference proteome</keyword>
<evidence type="ECO:0000313" key="2">
    <source>
        <dbReference type="EMBL" id="KAF1832692.1"/>
    </source>
</evidence>
<accession>A0A6A5KCJ5</accession>
<evidence type="ECO:0000313" key="3">
    <source>
        <dbReference type="Proteomes" id="UP000800040"/>
    </source>
</evidence>
<dbReference type="Pfam" id="PF06985">
    <property type="entry name" value="HET"/>
    <property type="match status" value="1"/>
</dbReference>
<dbReference type="EMBL" id="ML975333">
    <property type="protein sequence ID" value="KAF1832692.1"/>
    <property type="molecule type" value="Genomic_DNA"/>
</dbReference>
<dbReference type="OrthoDB" id="3691841at2759"/>
<dbReference type="InterPro" id="IPR052895">
    <property type="entry name" value="HetReg/Transcr_Mod"/>
</dbReference>
<dbReference type="AlphaFoldDB" id="A0A6A5KCJ5"/>
<dbReference type="PANTHER" id="PTHR24148:SF64">
    <property type="entry name" value="HETEROKARYON INCOMPATIBILITY DOMAIN-CONTAINING PROTEIN"/>
    <property type="match status" value="1"/>
</dbReference>
<evidence type="ECO:0000259" key="1">
    <source>
        <dbReference type="Pfam" id="PF06985"/>
    </source>
</evidence>
<dbReference type="Proteomes" id="UP000800040">
    <property type="component" value="Unassembled WGS sequence"/>
</dbReference>
<gene>
    <name evidence="2" type="ORF">BDW02DRAFT_581036</name>
</gene>
<organism evidence="2 3">
    <name type="scientific">Decorospora gaudefroyi</name>
    <dbReference type="NCBI Taxonomy" id="184978"/>
    <lineage>
        <taxon>Eukaryota</taxon>
        <taxon>Fungi</taxon>
        <taxon>Dikarya</taxon>
        <taxon>Ascomycota</taxon>
        <taxon>Pezizomycotina</taxon>
        <taxon>Dothideomycetes</taxon>
        <taxon>Pleosporomycetidae</taxon>
        <taxon>Pleosporales</taxon>
        <taxon>Pleosporineae</taxon>
        <taxon>Pleosporaceae</taxon>
        <taxon>Decorospora</taxon>
    </lineage>
</organism>
<dbReference type="PANTHER" id="PTHR24148">
    <property type="entry name" value="ANKYRIN REPEAT DOMAIN-CONTAINING PROTEIN 39 HOMOLOG-RELATED"/>
    <property type="match status" value="1"/>
</dbReference>
<name>A0A6A5KCJ5_9PLEO</name>
<sequence length="221" mass="25119">MGRIYSEAKEVIAWLGEGPQSVADAVHQIAKAPKAVHKSGWALDQGPRTITQLRASDYWSRAWIVQEYVLAKEVQLWCGTRQVSRSLMQHTIRGLKLSVWHITHADLLDLPEDICELNLAQRPNPEDPSTGPWLHEWSLQEVLENFGGGACTDVRDRVYAMLSLVSPKEMEQFPICVDYSKSPSELLWGQSVSLREVLQLPYDHEKVVEACAIIERILKEY</sequence>
<proteinExistence type="predicted"/>
<reference evidence="2" key="1">
    <citation type="submission" date="2020-01" db="EMBL/GenBank/DDBJ databases">
        <authorList>
            <consortium name="DOE Joint Genome Institute"/>
            <person name="Haridas S."/>
            <person name="Albert R."/>
            <person name="Binder M."/>
            <person name="Bloem J."/>
            <person name="Labutti K."/>
            <person name="Salamov A."/>
            <person name="Andreopoulos B."/>
            <person name="Baker S.E."/>
            <person name="Barry K."/>
            <person name="Bills G."/>
            <person name="Bluhm B.H."/>
            <person name="Cannon C."/>
            <person name="Castanera R."/>
            <person name="Culley D.E."/>
            <person name="Daum C."/>
            <person name="Ezra D."/>
            <person name="Gonzalez J.B."/>
            <person name="Henrissat B."/>
            <person name="Kuo A."/>
            <person name="Liang C."/>
            <person name="Lipzen A."/>
            <person name="Lutzoni F."/>
            <person name="Magnuson J."/>
            <person name="Mondo S."/>
            <person name="Nolan M."/>
            <person name="Ohm R."/>
            <person name="Pangilinan J."/>
            <person name="Park H.-J."/>
            <person name="Ramirez L."/>
            <person name="Alfaro M."/>
            <person name="Sun H."/>
            <person name="Tritt A."/>
            <person name="Yoshinaga Y."/>
            <person name="Zwiers L.-H."/>
            <person name="Turgeon B.G."/>
            <person name="Goodwin S.B."/>
            <person name="Spatafora J.W."/>
            <person name="Crous P.W."/>
            <person name="Grigoriev I.V."/>
        </authorList>
    </citation>
    <scope>NUCLEOTIDE SEQUENCE</scope>
    <source>
        <strain evidence="2">P77</strain>
    </source>
</reference>